<dbReference type="PROSITE" id="PS50940">
    <property type="entry name" value="CHIT_BIND_II"/>
    <property type="match status" value="3"/>
</dbReference>
<dbReference type="InterPro" id="IPR036508">
    <property type="entry name" value="Chitin-bd_dom_sf"/>
</dbReference>
<dbReference type="GO" id="GO:0005576">
    <property type="term" value="C:extracellular region"/>
    <property type="evidence" value="ECO:0007669"/>
    <property type="project" value="InterPro"/>
</dbReference>
<evidence type="ECO:0000259" key="7">
    <source>
        <dbReference type="PROSITE" id="PS50940"/>
    </source>
</evidence>
<keyword evidence="9" id="KW-1185">Reference proteome</keyword>
<evidence type="ECO:0000313" key="8">
    <source>
        <dbReference type="EMBL" id="KZS15598.1"/>
    </source>
</evidence>
<keyword evidence="4" id="KW-1015">Disulfide bond</keyword>
<keyword evidence="5" id="KW-0325">Glycoprotein</keyword>
<evidence type="ECO:0000256" key="4">
    <source>
        <dbReference type="ARBA" id="ARBA00023157"/>
    </source>
</evidence>
<keyword evidence="1" id="KW-0147">Chitin-binding</keyword>
<dbReference type="SUPFAM" id="SSF57625">
    <property type="entry name" value="Invertebrate chitin-binding proteins"/>
    <property type="match status" value="3"/>
</dbReference>
<evidence type="ECO:0000256" key="5">
    <source>
        <dbReference type="ARBA" id="ARBA00023180"/>
    </source>
</evidence>
<protein>
    <submittedName>
        <fullName evidence="8">Putative Peritrophic matrix protein</fullName>
    </submittedName>
</protein>
<dbReference type="GO" id="GO:0008061">
    <property type="term" value="F:chitin binding"/>
    <property type="evidence" value="ECO:0007669"/>
    <property type="project" value="UniProtKB-KW"/>
</dbReference>
<accession>A0A164YTX1</accession>
<feature type="domain" description="Chitin-binding type-2" evidence="7">
    <location>
        <begin position="193"/>
        <end position="248"/>
    </location>
</feature>
<name>A0A164YTX1_9CRUS</name>
<comment type="caution">
    <text evidence="8">The sequence shown here is derived from an EMBL/GenBank/DDBJ whole genome shotgun (WGS) entry which is preliminary data.</text>
</comment>
<dbReference type="InterPro" id="IPR051940">
    <property type="entry name" value="Chitin_bind-dev_reg"/>
</dbReference>
<dbReference type="AlphaFoldDB" id="A0A164YTX1"/>
<dbReference type="InterPro" id="IPR002557">
    <property type="entry name" value="Chitin-bd_dom"/>
</dbReference>
<feature type="domain" description="Chitin-binding type-2" evidence="7">
    <location>
        <begin position="134"/>
        <end position="191"/>
    </location>
</feature>
<dbReference type="Proteomes" id="UP000076858">
    <property type="component" value="Unassembled WGS sequence"/>
</dbReference>
<proteinExistence type="predicted"/>
<evidence type="ECO:0000256" key="3">
    <source>
        <dbReference type="ARBA" id="ARBA00022737"/>
    </source>
</evidence>
<feature type="region of interest" description="Disordered" evidence="6">
    <location>
        <begin position="107"/>
        <end position="131"/>
    </location>
</feature>
<dbReference type="SMART" id="SM00494">
    <property type="entry name" value="ChtBD2"/>
    <property type="match status" value="3"/>
</dbReference>
<dbReference type="OrthoDB" id="6340217at2759"/>
<feature type="compositionally biased region" description="Low complexity" evidence="6">
    <location>
        <begin position="113"/>
        <end position="126"/>
    </location>
</feature>
<dbReference type="Gene3D" id="2.170.140.10">
    <property type="entry name" value="Chitin binding domain"/>
    <property type="match status" value="3"/>
</dbReference>
<sequence>MTQPNKKPKAFCQPDYVSSATISKLPAFLSKKWDPYSRGAGDIEIGPDPTFQCPPNTPIAPHPERCELYYTCYAGYPVTLWQCYSDYLFDLRYSGCNFPYDTDCGDRLRPGQTPQTTTSTTTTTKPTPEPDVPAFTCPSDGGFYPIDSDGCYRHYYACVQGVAYVMLCPLDDLFDPVTFTCEPPNDVSCQESAFTCEEDGFFPVEGQCTGVYFICASGVAYESLCPNNGIFDPDKLICSTADQVSCSQAQQQR</sequence>
<keyword evidence="3" id="KW-0677">Repeat</keyword>
<dbReference type="EMBL" id="LRGB01000868">
    <property type="protein sequence ID" value="KZS15598.1"/>
    <property type="molecule type" value="Genomic_DNA"/>
</dbReference>
<evidence type="ECO:0000256" key="1">
    <source>
        <dbReference type="ARBA" id="ARBA00022669"/>
    </source>
</evidence>
<evidence type="ECO:0000256" key="2">
    <source>
        <dbReference type="ARBA" id="ARBA00022729"/>
    </source>
</evidence>
<evidence type="ECO:0000313" key="9">
    <source>
        <dbReference type="Proteomes" id="UP000076858"/>
    </source>
</evidence>
<feature type="domain" description="Chitin-binding type-2" evidence="7">
    <location>
        <begin position="50"/>
        <end position="106"/>
    </location>
</feature>
<gene>
    <name evidence="8" type="ORF">APZ42_018809</name>
</gene>
<evidence type="ECO:0000256" key="6">
    <source>
        <dbReference type="SAM" id="MobiDB-lite"/>
    </source>
</evidence>
<dbReference type="PANTHER" id="PTHR23301:SF0">
    <property type="entry name" value="CHITIN-BINDING TYPE-2 DOMAIN-CONTAINING PROTEIN-RELATED"/>
    <property type="match status" value="1"/>
</dbReference>
<keyword evidence="2" id="KW-0732">Signal</keyword>
<dbReference type="Pfam" id="PF01607">
    <property type="entry name" value="CBM_14"/>
    <property type="match status" value="2"/>
</dbReference>
<reference evidence="8 9" key="1">
    <citation type="submission" date="2016-03" db="EMBL/GenBank/DDBJ databases">
        <title>EvidentialGene: Evidence-directed Construction of Genes on Genomes.</title>
        <authorList>
            <person name="Gilbert D.G."/>
            <person name="Choi J.-H."/>
            <person name="Mockaitis K."/>
            <person name="Colbourne J."/>
            <person name="Pfrender M."/>
        </authorList>
    </citation>
    <scope>NUCLEOTIDE SEQUENCE [LARGE SCALE GENOMIC DNA]</scope>
    <source>
        <strain evidence="8 9">Xinb3</strain>
        <tissue evidence="8">Complete organism</tissue>
    </source>
</reference>
<organism evidence="8 9">
    <name type="scientific">Daphnia magna</name>
    <dbReference type="NCBI Taxonomy" id="35525"/>
    <lineage>
        <taxon>Eukaryota</taxon>
        <taxon>Metazoa</taxon>
        <taxon>Ecdysozoa</taxon>
        <taxon>Arthropoda</taxon>
        <taxon>Crustacea</taxon>
        <taxon>Branchiopoda</taxon>
        <taxon>Diplostraca</taxon>
        <taxon>Cladocera</taxon>
        <taxon>Anomopoda</taxon>
        <taxon>Daphniidae</taxon>
        <taxon>Daphnia</taxon>
    </lineage>
</organism>
<dbReference type="PANTHER" id="PTHR23301">
    <property type="entry name" value="CHITIN BINDING PERITROPHIN-A"/>
    <property type="match status" value="1"/>
</dbReference>